<feature type="compositionally biased region" description="Polar residues" evidence="6">
    <location>
        <begin position="315"/>
        <end position="326"/>
    </location>
</feature>
<dbReference type="Pfam" id="PF20684">
    <property type="entry name" value="Fung_rhodopsin"/>
    <property type="match status" value="1"/>
</dbReference>
<evidence type="ECO:0000256" key="6">
    <source>
        <dbReference type="SAM" id="MobiDB-lite"/>
    </source>
</evidence>
<organism evidence="9 10">
    <name type="scientific">Plectosphaerella plurivora</name>
    <dbReference type="NCBI Taxonomy" id="936078"/>
    <lineage>
        <taxon>Eukaryota</taxon>
        <taxon>Fungi</taxon>
        <taxon>Dikarya</taxon>
        <taxon>Ascomycota</taxon>
        <taxon>Pezizomycotina</taxon>
        <taxon>Sordariomycetes</taxon>
        <taxon>Hypocreomycetidae</taxon>
        <taxon>Glomerellales</taxon>
        <taxon>Plectosphaerellaceae</taxon>
        <taxon>Plectosphaerella</taxon>
    </lineage>
</organism>
<evidence type="ECO:0000313" key="10">
    <source>
        <dbReference type="Proteomes" id="UP000770015"/>
    </source>
</evidence>
<dbReference type="GO" id="GO:0016020">
    <property type="term" value="C:membrane"/>
    <property type="evidence" value="ECO:0007669"/>
    <property type="project" value="UniProtKB-SubCell"/>
</dbReference>
<feature type="transmembrane region" description="Helical" evidence="7">
    <location>
        <begin position="193"/>
        <end position="211"/>
    </location>
</feature>
<comment type="subcellular location">
    <subcellularLocation>
        <location evidence="1">Membrane</location>
        <topology evidence="1">Multi-pass membrane protein</topology>
    </subcellularLocation>
</comment>
<feature type="region of interest" description="Disordered" evidence="6">
    <location>
        <begin position="295"/>
        <end position="385"/>
    </location>
</feature>
<evidence type="ECO:0000256" key="3">
    <source>
        <dbReference type="ARBA" id="ARBA00022989"/>
    </source>
</evidence>
<feature type="transmembrane region" description="Helical" evidence="7">
    <location>
        <begin position="61"/>
        <end position="85"/>
    </location>
</feature>
<dbReference type="EMBL" id="JAGSXJ010000004">
    <property type="protein sequence ID" value="KAH6692460.1"/>
    <property type="molecule type" value="Genomic_DNA"/>
</dbReference>
<evidence type="ECO:0000259" key="8">
    <source>
        <dbReference type="Pfam" id="PF20684"/>
    </source>
</evidence>
<feature type="transmembrane region" description="Helical" evidence="7">
    <location>
        <begin position="261"/>
        <end position="281"/>
    </location>
</feature>
<reference evidence="9" key="1">
    <citation type="journal article" date="2021" name="Nat. Commun.">
        <title>Genetic determinants of endophytism in the Arabidopsis root mycobiome.</title>
        <authorList>
            <person name="Mesny F."/>
            <person name="Miyauchi S."/>
            <person name="Thiergart T."/>
            <person name="Pickel B."/>
            <person name="Atanasova L."/>
            <person name="Karlsson M."/>
            <person name="Huettel B."/>
            <person name="Barry K.W."/>
            <person name="Haridas S."/>
            <person name="Chen C."/>
            <person name="Bauer D."/>
            <person name="Andreopoulos W."/>
            <person name="Pangilinan J."/>
            <person name="LaButti K."/>
            <person name="Riley R."/>
            <person name="Lipzen A."/>
            <person name="Clum A."/>
            <person name="Drula E."/>
            <person name="Henrissat B."/>
            <person name="Kohler A."/>
            <person name="Grigoriev I.V."/>
            <person name="Martin F.M."/>
            <person name="Hacquard S."/>
        </authorList>
    </citation>
    <scope>NUCLEOTIDE SEQUENCE</scope>
    <source>
        <strain evidence="9">MPI-SDFR-AT-0117</strain>
    </source>
</reference>
<protein>
    <recommendedName>
        <fullName evidence="8">Rhodopsin domain-containing protein</fullName>
    </recommendedName>
</protein>
<feature type="domain" description="Rhodopsin" evidence="8">
    <location>
        <begin position="45"/>
        <end position="285"/>
    </location>
</feature>
<keyword evidence="4 7" id="KW-0472">Membrane</keyword>
<feature type="transmembrane region" description="Helical" evidence="7">
    <location>
        <begin position="105"/>
        <end position="129"/>
    </location>
</feature>
<feature type="transmembrane region" description="Helical" evidence="7">
    <location>
        <begin position="223"/>
        <end position="245"/>
    </location>
</feature>
<dbReference type="AlphaFoldDB" id="A0A9P9AE59"/>
<evidence type="ECO:0000256" key="5">
    <source>
        <dbReference type="ARBA" id="ARBA00038359"/>
    </source>
</evidence>
<feature type="transmembrane region" description="Helical" evidence="7">
    <location>
        <begin position="141"/>
        <end position="161"/>
    </location>
</feature>
<name>A0A9P9AE59_9PEZI</name>
<dbReference type="InterPro" id="IPR049326">
    <property type="entry name" value="Rhodopsin_dom_fungi"/>
</dbReference>
<keyword evidence="3 7" id="KW-1133">Transmembrane helix</keyword>
<evidence type="ECO:0000256" key="2">
    <source>
        <dbReference type="ARBA" id="ARBA00022692"/>
    </source>
</evidence>
<dbReference type="PANTHER" id="PTHR33048:SF129">
    <property type="entry name" value="INTEGRAL MEMBRANE PROTEIN-RELATED"/>
    <property type="match status" value="1"/>
</dbReference>
<feature type="compositionally biased region" description="Basic and acidic residues" evidence="6">
    <location>
        <begin position="372"/>
        <end position="385"/>
    </location>
</feature>
<proteinExistence type="inferred from homology"/>
<comment type="similarity">
    <text evidence="5">Belongs to the SAT4 family.</text>
</comment>
<dbReference type="Proteomes" id="UP000770015">
    <property type="component" value="Unassembled WGS sequence"/>
</dbReference>
<sequence>MTRITPPEVRASWPAPNYIDPEERGPALMIVELVVLPLALICLGLRLYVRLAIVRKTWWDDWLMVLAAVFGSAVTICVILATQLYGWNLHVWDLQIEQIAQGRQISIAAQTLFLIASGLVKLSILASYLRIAPIGSWFRRLTWATLGLVVSLVIIFLIVLWTQCVPIQYYWRVHADSAEKCIDEWPPLAGQTISTIIADAIVYFLPLPTLWRLRLPLFQRISLMVLFSMGIVVVAAACARTYWVYHVTTQTFDVTWEGFELWIWTAVEVNLGIICGCVPVLRRLLPARLSGSSYGNDAKGTTAPGDGPRPPPTIGTGSTRKQTPGATATVAMRDSDDSDGQDAYQMSDLSERAVTPVKESPPLGWMKIQDSWGDRWEAKSSDGRA</sequence>
<feature type="transmembrane region" description="Helical" evidence="7">
    <location>
        <begin position="27"/>
        <end position="49"/>
    </location>
</feature>
<evidence type="ECO:0000256" key="1">
    <source>
        <dbReference type="ARBA" id="ARBA00004141"/>
    </source>
</evidence>
<keyword evidence="2 7" id="KW-0812">Transmembrane</keyword>
<comment type="caution">
    <text evidence="9">The sequence shown here is derived from an EMBL/GenBank/DDBJ whole genome shotgun (WGS) entry which is preliminary data.</text>
</comment>
<evidence type="ECO:0000256" key="4">
    <source>
        <dbReference type="ARBA" id="ARBA00023136"/>
    </source>
</evidence>
<dbReference type="InterPro" id="IPR052337">
    <property type="entry name" value="SAT4-like"/>
</dbReference>
<gene>
    <name evidence="9" type="ORF">F5X68DRAFT_58656</name>
</gene>
<accession>A0A9P9AE59</accession>
<evidence type="ECO:0000313" key="9">
    <source>
        <dbReference type="EMBL" id="KAH6692460.1"/>
    </source>
</evidence>
<dbReference type="OrthoDB" id="3934549at2759"/>
<keyword evidence="10" id="KW-1185">Reference proteome</keyword>
<evidence type="ECO:0000256" key="7">
    <source>
        <dbReference type="SAM" id="Phobius"/>
    </source>
</evidence>
<dbReference type="PANTHER" id="PTHR33048">
    <property type="entry name" value="PTH11-LIKE INTEGRAL MEMBRANE PROTEIN (AFU_ORTHOLOGUE AFUA_5G11245)"/>
    <property type="match status" value="1"/>
</dbReference>